<name>A0A235B7L8_9BACL</name>
<feature type="domain" description="HTH luxR-type" evidence="4">
    <location>
        <begin position="4"/>
        <end position="53"/>
    </location>
</feature>
<proteinExistence type="predicted"/>
<dbReference type="SUPFAM" id="SSF46894">
    <property type="entry name" value="C-terminal effector domain of the bipartite response regulators"/>
    <property type="match status" value="1"/>
</dbReference>
<dbReference type="AlphaFoldDB" id="A0A235B7L8"/>
<keyword evidence="2" id="KW-0238">DNA-binding</keyword>
<dbReference type="RefSeq" id="WP_094263613.1">
    <property type="nucleotide sequence ID" value="NZ_NOWF01000003.1"/>
</dbReference>
<dbReference type="EMBL" id="NOWF01000003">
    <property type="protein sequence ID" value="OYD08308.1"/>
    <property type="molecule type" value="Genomic_DNA"/>
</dbReference>
<evidence type="ECO:0000259" key="4">
    <source>
        <dbReference type="PROSITE" id="PS50043"/>
    </source>
</evidence>
<keyword evidence="3" id="KW-0804">Transcription</keyword>
<evidence type="ECO:0000256" key="3">
    <source>
        <dbReference type="ARBA" id="ARBA00023163"/>
    </source>
</evidence>
<dbReference type="GO" id="GO:0003677">
    <property type="term" value="F:DNA binding"/>
    <property type="evidence" value="ECO:0007669"/>
    <property type="project" value="UniProtKB-KW"/>
</dbReference>
<accession>A0A235B7L8</accession>
<dbReference type="InterPro" id="IPR016032">
    <property type="entry name" value="Sig_transdc_resp-reg_C-effctor"/>
</dbReference>
<dbReference type="Gene3D" id="1.10.10.10">
    <property type="entry name" value="Winged helix-like DNA-binding domain superfamily/Winged helix DNA-binding domain"/>
    <property type="match status" value="1"/>
</dbReference>
<sequence length="53" mass="6173">MTSNQKGKPLLTNREREVFELLVQDKTTKEIAQQLFISEKTVRNHISNVMQSL</sequence>
<keyword evidence="1" id="KW-0805">Transcription regulation</keyword>
<protein>
    <submittedName>
        <fullName evidence="5">Helix-turn-helix transcriptional regulator</fullName>
    </submittedName>
</protein>
<reference evidence="5 6" key="1">
    <citation type="submission" date="2017-07" db="EMBL/GenBank/DDBJ databases">
        <title>The genome sequence of Paludifilum halophilum highlights mechanisms for microbial adaptation to high salt environemnts.</title>
        <authorList>
            <person name="Belbahri L."/>
        </authorList>
    </citation>
    <scope>NUCLEOTIDE SEQUENCE [LARGE SCALE GENOMIC DNA]</scope>
    <source>
        <strain evidence="5 6">DSM 102817</strain>
    </source>
</reference>
<dbReference type="InterPro" id="IPR000792">
    <property type="entry name" value="Tscrpt_reg_LuxR_C"/>
</dbReference>
<evidence type="ECO:0000256" key="2">
    <source>
        <dbReference type="ARBA" id="ARBA00023125"/>
    </source>
</evidence>
<gene>
    <name evidence="5" type="ORF">CHM34_05525</name>
</gene>
<keyword evidence="6" id="KW-1185">Reference proteome</keyword>
<organism evidence="5 6">
    <name type="scientific">Paludifilum halophilum</name>
    <dbReference type="NCBI Taxonomy" id="1642702"/>
    <lineage>
        <taxon>Bacteria</taxon>
        <taxon>Bacillati</taxon>
        <taxon>Bacillota</taxon>
        <taxon>Bacilli</taxon>
        <taxon>Bacillales</taxon>
        <taxon>Thermoactinomycetaceae</taxon>
        <taxon>Paludifilum</taxon>
    </lineage>
</organism>
<dbReference type="PROSITE" id="PS50043">
    <property type="entry name" value="HTH_LUXR_2"/>
    <property type="match status" value="1"/>
</dbReference>
<evidence type="ECO:0000313" key="6">
    <source>
        <dbReference type="Proteomes" id="UP000215459"/>
    </source>
</evidence>
<dbReference type="Pfam" id="PF00196">
    <property type="entry name" value="GerE"/>
    <property type="match status" value="1"/>
</dbReference>
<dbReference type="Proteomes" id="UP000215459">
    <property type="component" value="Unassembled WGS sequence"/>
</dbReference>
<comment type="caution">
    <text evidence="5">The sequence shown here is derived from an EMBL/GenBank/DDBJ whole genome shotgun (WGS) entry which is preliminary data.</text>
</comment>
<dbReference type="OrthoDB" id="3531307at2"/>
<dbReference type="PANTHER" id="PTHR44688:SF16">
    <property type="entry name" value="DNA-BINDING TRANSCRIPTIONAL ACTIVATOR DEVR_DOSR"/>
    <property type="match status" value="1"/>
</dbReference>
<dbReference type="PANTHER" id="PTHR44688">
    <property type="entry name" value="DNA-BINDING TRANSCRIPTIONAL ACTIVATOR DEVR_DOSR"/>
    <property type="match status" value="1"/>
</dbReference>
<dbReference type="GO" id="GO:0006355">
    <property type="term" value="P:regulation of DNA-templated transcription"/>
    <property type="evidence" value="ECO:0007669"/>
    <property type="project" value="InterPro"/>
</dbReference>
<evidence type="ECO:0000313" key="5">
    <source>
        <dbReference type="EMBL" id="OYD08308.1"/>
    </source>
</evidence>
<dbReference type="InterPro" id="IPR036388">
    <property type="entry name" value="WH-like_DNA-bd_sf"/>
</dbReference>
<dbReference type="PRINTS" id="PR00038">
    <property type="entry name" value="HTHLUXR"/>
</dbReference>
<evidence type="ECO:0000256" key="1">
    <source>
        <dbReference type="ARBA" id="ARBA00023015"/>
    </source>
</evidence>
<dbReference type="SMART" id="SM00421">
    <property type="entry name" value="HTH_LUXR"/>
    <property type="match status" value="1"/>
</dbReference>
<dbReference type="CDD" id="cd06170">
    <property type="entry name" value="LuxR_C_like"/>
    <property type="match status" value="1"/>
</dbReference>